<feature type="region of interest" description="Disordered" evidence="1">
    <location>
        <begin position="87"/>
        <end position="113"/>
    </location>
</feature>
<comment type="caution">
    <text evidence="2">The sequence shown here is derived from an EMBL/GenBank/DDBJ whole genome shotgun (WGS) entry which is preliminary data.</text>
</comment>
<reference evidence="2 3" key="1">
    <citation type="journal article" date="2015" name="BMC Genomics">
        <title>Insights from the genome of Ophiocordyceps polyrhachis-furcata to pathogenicity and host specificity in insect fungi.</title>
        <authorList>
            <person name="Wichadakul D."/>
            <person name="Kobmoo N."/>
            <person name="Ingsriswang S."/>
            <person name="Tangphatsornruang S."/>
            <person name="Chantasingh D."/>
            <person name="Luangsa-ard J.J."/>
            <person name="Eurwilaichitr L."/>
        </authorList>
    </citation>
    <scope>NUCLEOTIDE SEQUENCE [LARGE SCALE GENOMIC DNA]</scope>
    <source>
        <strain evidence="2 3">BCC 54312</strain>
    </source>
</reference>
<organism evidence="2 3">
    <name type="scientific">Ophiocordyceps polyrhachis-furcata BCC 54312</name>
    <dbReference type="NCBI Taxonomy" id="1330021"/>
    <lineage>
        <taxon>Eukaryota</taxon>
        <taxon>Fungi</taxon>
        <taxon>Dikarya</taxon>
        <taxon>Ascomycota</taxon>
        <taxon>Pezizomycotina</taxon>
        <taxon>Sordariomycetes</taxon>
        <taxon>Hypocreomycetidae</taxon>
        <taxon>Hypocreales</taxon>
        <taxon>Ophiocordycipitaceae</taxon>
        <taxon>Ophiocordyceps</taxon>
    </lineage>
</organism>
<evidence type="ECO:0000256" key="1">
    <source>
        <dbReference type="SAM" id="MobiDB-lite"/>
    </source>
</evidence>
<feature type="non-terminal residue" evidence="2">
    <location>
        <position position="1"/>
    </location>
</feature>
<sequence>TRYIPLIGYLPRASAPAQTAVRARFTAADVNLAPALAESRMDAGRGKRGAGDGKGEKRGRREWLGPNTPDAADARLIRFLGSLSRRREHLPKRPESTARGRLLWPRPGPLGRRPGGGGLGIGIKRGQLLGSVLFFLPSSVNRFENHQQFPTLRPGRGPSDALSHWKRRTRPRRDLKYDWVQGWGSLVSQHELVQPPPQIASEERKQGREDKKKVDVAARLAVGTPPSSDQDMAGVKASGFRMVPEEETERIKVLNICHTAERPTDQGVNAHLTRLETPFEQGPAGKRKAAGGGRMAGFWLTLWRREFRQSFMIESGVSKRRKEKRGLVAEVVETDGWGTGSGRGGVDDFEGGMKERESERGFTGVVEEDVRRQRRRGRGLGDGWSDGGDSST</sequence>
<name>A0A367LG69_9HYPO</name>
<evidence type="ECO:0000313" key="2">
    <source>
        <dbReference type="EMBL" id="RCI13387.1"/>
    </source>
</evidence>
<dbReference type="EMBL" id="LKCN02000007">
    <property type="protein sequence ID" value="RCI13387.1"/>
    <property type="molecule type" value="Genomic_DNA"/>
</dbReference>
<accession>A0A367LG69</accession>
<feature type="region of interest" description="Disordered" evidence="1">
    <location>
        <begin position="338"/>
        <end position="392"/>
    </location>
</feature>
<protein>
    <submittedName>
        <fullName evidence="2">Uncharacterized protein</fullName>
    </submittedName>
</protein>
<proteinExistence type="predicted"/>
<feature type="compositionally biased region" description="Low complexity" evidence="1">
    <location>
        <begin position="99"/>
        <end position="112"/>
    </location>
</feature>
<gene>
    <name evidence="2" type="ORF">L249_1226</name>
</gene>
<feature type="compositionally biased region" description="Basic and acidic residues" evidence="1">
    <location>
        <begin position="40"/>
        <end position="63"/>
    </location>
</feature>
<keyword evidence="3" id="KW-1185">Reference proteome</keyword>
<dbReference type="Proteomes" id="UP000253664">
    <property type="component" value="Unassembled WGS sequence"/>
</dbReference>
<feature type="compositionally biased region" description="Basic and acidic residues" evidence="1">
    <location>
        <begin position="351"/>
        <end position="360"/>
    </location>
</feature>
<evidence type="ECO:0000313" key="3">
    <source>
        <dbReference type="Proteomes" id="UP000253664"/>
    </source>
</evidence>
<dbReference type="AlphaFoldDB" id="A0A367LG69"/>
<feature type="region of interest" description="Disordered" evidence="1">
    <location>
        <begin position="40"/>
        <end position="69"/>
    </location>
</feature>